<evidence type="ECO:0000256" key="4">
    <source>
        <dbReference type="SAM" id="MobiDB-lite"/>
    </source>
</evidence>
<feature type="region of interest" description="Disordered" evidence="4">
    <location>
        <begin position="835"/>
        <end position="860"/>
    </location>
</feature>
<dbReference type="GO" id="GO:0006508">
    <property type="term" value="P:proteolysis"/>
    <property type="evidence" value="ECO:0007669"/>
    <property type="project" value="UniProtKB-KW"/>
</dbReference>
<sequence>METLEPEESIDSHEETMNSQNLQDKESVNLQEGTMNSQNQQDNMGRPPRCAPHAISELGILLSETAREFVKSAGFHNMLREFPSKIPKLTFVMWLMDRVQFDESGNIALTLKEGMTRTLTKEDVYLILGIGKTPGERTDLPSGNQEYPAVLKKLHEILSYASRKLAEKGAKKSRKAANKSRVLFTKQCIKEVLQNAGDDEIKKHFDDEMAAKLFCFVVLDKLLISPGFSTVPKSLLDAVLNLDELKKVDWSTLVFNKLKESIVDWKTGSRNLTGCIYLLIVFFLDNIKNELHQDPKPFLIPRLSRYTFKRITDLLGDDYEKINFKSWEDTCYANRGSVEEYTEPTAKKAGKKRKEAPPAIGQGQEKAAHMKKADKKSKVDVARGSKDSRDCHHDRLLADLTSRDRAQLYQEHVLDRTRDTVKLDILDHVVVEEVFVECFKPGGYMHSNIFFLQSLLWNRVWKGKYILSEQASGELLRPRHGTKRLDQELGLHYGEEALIFIPIVHDYHWFLIAISVKDRIIHVLDSLPGESRESLICQIIKTLKEHLPQSNAGSKYKIDVVPVQKQSNTYDCGFHVLLFIENFERRYQICNINKEMVDEYRIKMSTDLILNPLNKRQTIITQSIEDDVVICLEGGFSYNKNAFEAALDNDEAKDLDDNSDFSSPYNIDRGSEKAAAAGSEKAAAAGTPTSPRASVDTPDVSNDLLHPPETTQEDASDFSTYAFEAALDNDEAKDLDDNSDFSSPYNIDRGSEKAAAAGSEKAAAAGTPTSPRASVDTPDVSNDLLHPPETTQEDASLHPTQQIQEEDLETPVAPVRPRRVVRPLKRLTYSKKQIRRRRKYNKTSRRGRKVSLSKTPNDHIQNQDDLEEVSEHYDLRIEDLNTMT</sequence>
<feature type="compositionally biased region" description="Basic and acidic residues" evidence="4">
    <location>
        <begin position="376"/>
        <end position="389"/>
    </location>
</feature>
<proteinExistence type="inferred from homology"/>
<organism evidence="6 7">
    <name type="scientific">Panicum virgatum</name>
    <name type="common">Blackwell switchgrass</name>
    <dbReference type="NCBI Taxonomy" id="38727"/>
    <lineage>
        <taxon>Eukaryota</taxon>
        <taxon>Viridiplantae</taxon>
        <taxon>Streptophyta</taxon>
        <taxon>Embryophyta</taxon>
        <taxon>Tracheophyta</taxon>
        <taxon>Spermatophyta</taxon>
        <taxon>Magnoliopsida</taxon>
        <taxon>Liliopsida</taxon>
        <taxon>Poales</taxon>
        <taxon>Poaceae</taxon>
        <taxon>PACMAD clade</taxon>
        <taxon>Panicoideae</taxon>
        <taxon>Panicodae</taxon>
        <taxon>Paniceae</taxon>
        <taxon>Panicinae</taxon>
        <taxon>Panicum</taxon>
        <taxon>Panicum sect. Hiantes</taxon>
    </lineage>
</organism>
<gene>
    <name evidence="6" type="ORF">PVAP13_9KG546892</name>
</gene>
<feature type="compositionally biased region" description="Polar residues" evidence="4">
    <location>
        <begin position="17"/>
        <end position="27"/>
    </location>
</feature>
<dbReference type="Gene3D" id="3.40.395.10">
    <property type="entry name" value="Adenoviral Proteinase, Chain A"/>
    <property type="match status" value="1"/>
</dbReference>
<dbReference type="Pfam" id="PF02902">
    <property type="entry name" value="Peptidase_C48"/>
    <property type="match status" value="1"/>
</dbReference>
<accession>A0A8T0P4P8</accession>
<reference evidence="6" key="1">
    <citation type="submission" date="2020-05" db="EMBL/GenBank/DDBJ databases">
        <title>WGS assembly of Panicum virgatum.</title>
        <authorList>
            <person name="Lovell J.T."/>
            <person name="Jenkins J."/>
            <person name="Shu S."/>
            <person name="Juenger T.E."/>
            <person name="Schmutz J."/>
        </authorList>
    </citation>
    <scope>NUCLEOTIDE SEQUENCE</scope>
    <source>
        <strain evidence="6">AP13</strain>
    </source>
</reference>
<keyword evidence="2" id="KW-0645">Protease</keyword>
<comment type="caution">
    <text evidence="6">The sequence shown here is derived from an EMBL/GenBank/DDBJ whole genome shotgun (WGS) entry which is preliminary data.</text>
</comment>
<evidence type="ECO:0000256" key="1">
    <source>
        <dbReference type="ARBA" id="ARBA00005234"/>
    </source>
</evidence>
<dbReference type="GO" id="GO:0008234">
    <property type="term" value="F:cysteine-type peptidase activity"/>
    <property type="evidence" value="ECO:0007669"/>
    <property type="project" value="InterPro"/>
</dbReference>
<dbReference type="EMBL" id="CM029053">
    <property type="protein sequence ID" value="KAG2555152.1"/>
    <property type="molecule type" value="Genomic_DNA"/>
</dbReference>
<feature type="compositionally biased region" description="Polar residues" evidence="4">
    <location>
        <begin position="789"/>
        <end position="803"/>
    </location>
</feature>
<feature type="compositionally biased region" description="Low complexity" evidence="4">
    <location>
        <begin position="753"/>
        <end position="765"/>
    </location>
</feature>
<evidence type="ECO:0000313" key="6">
    <source>
        <dbReference type="EMBL" id="KAG2555152.1"/>
    </source>
</evidence>
<comment type="similarity">
    <text evidence="1">Belongs to the peptidase C48 family.</text>
</comment>
<protein>
    <recommendedName>
        <fullName evidence="5">Ubiquitin-like protease family profile domain-containing protein</fullName>
    </recommendedName>
</protein>
<feature type="domain" description="Ubiquitin-like protease family profile" evidence="5">
    <location>
        <begin position="398"/>
        <end position="583"/>
    </location>
</feature>
<evidence type="ECO:0000256" key="3">
    <source>
        <dbReference type="ARBA" id="ARBA00022801"/>
    </source>
</evidence>
<feature type="compositionally biased region" description="Basic residues" evidence="4">
    <location>
        <begin position="835"/>
        <end position="851"/>
    </location>
</feature>
<dbReference type="PANTHER" id="PTHR34835:SF81">
    <property type="entry name" value="OS06G0475900 PROTEIN"/>
    <property type="match status" value="1"/>
</dbReference>
<feature type="compositionally biased region" description="Low complexity" evidence="4">
    <location>
        <begin position="673"/>
        <end position="685"/>
    </location>
</feature>
<feature type="region of interest" description="Disordered" evidence="4">
    <location>
        <begin position="729"/>
        <end position="819"/>
    </location>
</feature>
<feature type="region of interest" description="Disordered" evidence="4">
    <location>
        <begin position="653"/>
        <end position="717"/>
    </location>
</feature>
<dbReference type="InterPro" id="IPR038765">
    <property type="entry name" value="Papain-like_cys_pep_sf"/>
</dbReference>
<evidence type="ECO:0000313" key="7">
    <source>
        <dbReference type="Proteomes" id="UP000823388"/>
    </source>
</evidence>
<dbReference type="Proteomes" id="UP000823388">
    <property type="component" value="Chromosome 9K"/>
</dbReference>
<dbReference type="InterPro" id="IPR003653">
    <property type="entry name" value="Peptidase_C48_C"/>
</dbReference>
<dbReference type="AlphaFoldDB" id="A0A8T0P4P8"/>
<keyword evidence="3" id="KW-0378">Hydrolase</keyword>
<keyword evidence="7" id="KW-1185">Reference proteome</keyword>
<dbReference type="PANTHER" id="PTHR34835">
    <property type="entry name" value="OS07G0283600 PROTEIN-RELATED"/>
    <property type="match status" value="1"/>
</dbReference>
<evidence type="ECO:0000256" key="2">
    <source>
        <dbReference type="ARBA" id="ARBA00022670"/>
    </source>
</evidence>
<evidence type="ECO:0000259" key="5">
    <source>
        <dbReference type="PROSITE" id="PS50600"/>
    </source>
</evidence>
<feature type="region of interest" description="Disordered" evidence="4">
    <location>
        <begin position="342"/>
        <end position="389"/>
    </location>
</feature>
<name>A0A8T0P4P8_PANVG</name>
<feature type="region of interest" description="Disordered" evidence="4">
    <location>
        <begin position="1"/>
        <end position="27"/>
    </location>
</feature>
<dbReference type="SUPFAM" id="SSF54001">
    <property type="entry name" value="Cysteine proteinases"/>
    <property type="match status" value="1"/>
</dbReference>
<dbReference type="PROSITE" id="PS50600">
    <property type="entry name" value="ULP_PROTEASE"/>
    <property type="match status" value="1"/>
</dbReference>